<keyword evidence="3" id="KW-1185">Reference proteome</keyword>
<organism evidence="2 3">
    <name type="scientific">Nitrosomonas stercoris</name>
    <dbReference type="NCBI Taxonomy" id="1444684"/>
    <lineage>
        <taxon>Bacteria</taxon>
        <taxon>Pseudomonadati</taxon>
        <taxon>Pseudomonadota</taxon>
        <taxon>Betaproteobacteria</taxon>
        <taxon>Nitrosomonadales</taxon>
        <taxon>Nitrosomonadaceae</taxon>
        <taxon>Nitrosomonas</taxon>
    </lineage>
</organism>
<feature type="domain" description="Insertion element IS402-like" evidence="1">
    <location>
        <begin position="32"/>
        <end position="96"/>
    </location>
</feature>
<evidence type="ECO:0000313" key="3">
    <source>
        <dbReference type="Proteomes" id="UP000316473"/>
    </source>
</evidence>
<evidence type="ECO:0000313" key="2">
    <source>
        <dbReference type="EMBL" id="BBL34208.1"/>
    </source>
</evidence>
<dbReference type="Proteomes" id="UP000316473">
    <property type="component" value="Chromosome"/>
</dbReference>
<name>A0A4Y1YK67_9PROT</name>
<reference evidence="2 3" key="1">
    <citation type="submission" date="2019-06" db="EMBL/GenBank/DDBJ databases">
        <title>Nitrosomonas stercoris KYUHI-S whole genome shotgun sequence.</title>
        <authorList>
            <person name="Nakagawa T."/>
            <person name="Tsuchiya Y."/>
            <person name="Takahashi R."/>
        </authorList>
    </citation>
    <scope>NUCLEOTIDE SEQUENCE [LARGE SCALE GENOMIC DNA]</scope>
    <source>
        <strain evidence="2 3">KYUHI-S</strain>
    </source>
</reference>
<proteinExistence type="predicted"/>
<dbReference type="EMBL" id="AP019755">
    <property type="protein sequence ID" value="BBL34208.1"/>
    <property type="molecule type" value="Genomic_DNA"/>
</dbReference>
<dbReference type="PANTHER" id="PTHR30007:SF0">
    <property type="entry name" value="TRANSPOSASE"/>
    <property type="match status" value="1"/>
</dbReference>
<dbReference type="AlphaFoldDB" id="A0A4Y1YK67"/>
<gene>
    <name evidence="2" type="ORF">Nstercoris_00439</name>
</gene>
<accession>A0A4Y1YK67</accession>
<protein>
    <recommendedName>
        <fullName evidence="1">Insertion element IS402-like domain-containing protein</fullName>
    </recommendedName>
</protein>
<dbReference type="KEGG" id="nst:Nstercoris_00439"/>
<dbReference type="PANTHER" id="PTHR30007">
    <property type="entry name" value="PHP DOMAIN PROTEIN"/>
    <property type="match status" value="1"/>
</dbReference>
<dbReference type="Pfam" id="PF13340">
    <property type="entry name" value="DUF4096"/>
    <property type="match status" value="1"/>
</dbReference>
<sequence length="142" mass="17109">MRIKNVVHKNLFKIFFLVDTLWMRKYYPSDISREQFEQVRLLLEGARKKTRPRTVDLYEVFCAVLYLLKSGCQWRLLPDSFPKWRTVHSYWAIWSEPDAEGVSLLERALKKIRWRGPRETGAQRLQHVLDCGRAKREEYRHG</sequence>
<dbReference type="InterPro" id="IPR025161">
    <property type="entry name" value="IS402-like_dom"/>
</dbReference>
<evidence type="ECO:0000259" key="1">
    <source>
        <dbReference type="Pfam" id="PF13340"/>
    </source>
</evidence>